<protein>
    <recommendedName>
        <fullName evidence="6">TIGR01777 family protein</fullName>
    </recommendedName>
</protein>
<comment type="similarity">
    <text evidence="1">Belongs to the NAD(P)-dependent epimerase/dehydratase family. SDR39U1 subfamily.</text>
</comment>
<dbReference type="InterPro" id="IPR001509">
    <property type="entry name" value="Epimerase_deHydtase"/>
</dbReference>
<dbReference type="Proteomes" id="UP000749311">
    <property type="component" value="Unassembled WGS sequence"/>
</dbReference>
<dbReference type="InterPro" id="IPR036291">
    <property type="entry name" value="NAD(P)-bd_dom_sf"/>
</dbReference>
<reference evidence="4 5" key="1">
    <citation type="submission" date="2020-02" db="EMBL/GenBank/DDBJ databases">
        <title>Sequencing the genomes of 1000 actinobacteria strains.</title>
        <authorList>
            <person name="Klenk H.-P."/>
        </authorList>
    </citation>
    <scope>NUCLEOTIDE SEQUENCE [LARGE SCALE GENOMIC DNA]</scope>
    <source>
        <strain evidence="4 5">DSM 19609</strain>
    </source>
</reference>
<dbReference type="InterPro" id="IPR013549">
    <property type="entry name" value="DUF1731"/>
</dbReference>
<feature type="domain" description="DUF1731" evidence="3">
    <location>
        <begin position="246"/>
        <end position="287"/>
    </location>
</feature>
<dbReference type="PANTHER" id="PTHR11092:SF0">
    <property type="entry name" value="EPIMERASE FAMILY PROTEIN SDR39U1"/>
    <property type="match status" value="1"/>
</dbReference>
<proteinExistence type="inferred from homology"/>
<evidence type="ECO:0000259" key="2">
    <source>
        <dbReference type="Pfam" id="PF01370"/>
    </source>
</evidence>
<evidence type="ECO:0000256" key="1">
    <source>
        <dbReference type="ARBA" id="ARBA00009353"/>
    </source>
</evidence>
<evidence type="ECO:0000313" key="5">
    <source>
        <dbReference type="Proteomes" id="UP000749311"/>
    </source>
</evidence>
<accession>A0ABX0SMP9</accession>
<dbReference type="InterPro" id="IPR010099">
    <property type="entry name" value="SDR39U1"/>
</dbReference>
<evidence type="ECO:0000313" key="4">
    <source>
        <dbReference type="EMBL" id="NIH58598.1"/>
    </source>
</evidence>
<dbReference type="PANTHER" id="PTHR11092">
    <property type="entry name" value="SUGAR NUCLEOTIDE EPIMERASE RELATED"/>
    <property type="match status" value="1"/>
</dbReference>
<sequence>MTTIAISGASGLVGTALAEHLRARGDTVIRLMRRCAVQPDEVGWDPGRAELNVSSLEGVDAIVNLSGAPIGRRWTAAYRREIVESRLGPTRTLARAAAELGSQVTLVNASAVGVYGDRGREPLTEDSEPGEGFVPELVLDWEAATRDASDAGNRVALARTGLVITGRGGALGQLMPLVRLGLAGPIGPGTQVWPWISLADEVGALTWLVDNPVAGPVNLSSPATTTNAQLIAAIARAVNRPARLRVPTWALRLVLGGFADEMVASQNEIPGVLVASGYTFSHPTVEALTSWLATEEA</sequence>
<name>A0ABX0SMP9_9ACTN</name>
<comment type="caution">
    <text evidence="4">The sequence shown here is derived from an EMBL/GenBank/DDBJ whole genome shotgun (WGS) entry which is preliminary data.</text>
</comment>
<evidence type="ECO:0000259" key="3">
    <source>
        <dbReference type="Pfam" id="PF08338"/>
    </source>
</evidence>
<evidence type="ECO:0008006" key="6">
    <source>
        <dbReference type="Google" id="ProtNLM"/>
    </source>
</evidence>
<gene>
    <name evidence="4" type="ORF">FB473_003295</name>
</gene>
<dbReference type="EMBL" id="JAAMOZ010000004">
    <property type="protein sequence ID" value="NIH58598.1"/>
    <property type="molecule type" value="Genomic_DNA"/>
</dbReference>
<dbReference type="Pfam" id="PF08338">
    <property type="entry name" value="DUF1731"/>
    <property type="match status" value="1"/>
</dbReference>
<keyword evidence="5" id="KW-1185">Reference proteome</keyword>
<dbReference type="NCBIfam" id="TIGR01777">
    <property type="entry name" value="yfcH"/>
    <property type="match status" value="1"/>
</dbReference>
<organism evidence="4 5">
    <name type="scientific">Brooklawnia cerclae</name>
    <dbReference type="NCBI Taxonomy" id="349934"/>
    <lineage>
        <taxon>Bacteria</taxon>
        <taxon>Bacillati</taxon>
        <taxon>Actinomycetota</taxon>
        <taxon>Actinomycetes</taxon>
        <taxon>Propionibacteriales</taxon>
        <taxon>Propionibacteriaceae</taxon>
        <taxon>Brooklawnia</taxon>
    </lineage>
</organism>
<feature type="domain" description="NAD-dependent epimerase/dehydratase" evidence="2">
    <location>
        <begin position="4"/>
        <end position="216"/>
    </location>
</feature>
<dbReference type="RefSeq" id="WP_167171350.1">
    <property type="nucleotide sequence ID" value="NZ_BAAAOO010000006.1"/>
</dbReference>
<dbReference type="SUPFAM" id="SSF51735">
    <property type="entry name" value="NAD(P)-binding Rossmann-fold domains"/>
    <property type="match status" value="1"/>
</dbReference>
<dbReference type="Gene3D" id="3.40.50.720">
    <property type="entry name" value="NAD(P)-binding Rossmann-like Domain"/>
    <property type="match status" value="1"/>
</dbReference>
<dbReference type="Pfam" id="PF01370">
    <property type="entry name" value="Epimerase"/>
    <property type="match status" value="1"/>
</dbReference>